<evidence type="ECO:0000313" key="1">
    <source>
        <dbReference type="EMBL" id="ADO36993.1"/>
    </source>
</evidence>
<dbReference type="KEGG" id="elm:ELI_2010"/>
<sequence length="38" mass="4916">MLYFFTRTQRKTCFHYKNENKQHKWSVYSHTRDLNWYG</sequence>
<accession>E3GDR3</accession>
<gene>
    <name evidence="1" type="ordered locus">ELI_2010</name>
</gene>
<dbReference type="HOGENOM" id="CLU_3328045_0_0_9"/>
<name>E3GDR3_9FIRM</name>
<dbReference type="Proteomes" id="UP000006873">
    <property type="component" value="Chromosome"/>
</dbReference>
<protein>
    <submittedName>
        <fullName evidence="1">Uncharacterized protein</fullName>
    </submittedName>
</protein>
<dbReference type="AlphaFoldDB" id="E3GDR3"/>
<reference evidence="1 2" key="2">
    <citation type="journal article" date="2011" name="J. Bacteriol.">
        <title>Complete genome sequence of a carbon monoxide-utilizing acetogen, Eubacterium limosum KIST612.</title>
        <authorList>
            <person name="Roh H."/>
            <person name="Ko H.J."/>
            <person name="Kim D."/>
            <person name="Choi D.G."/>
            <person name="Park S."/>
            <person name="Kim S."/>
            <person name="Chang I.S."/>
            <person name="Choi I.G."/>
        </authorList>
    </citation>
    <scope>NUCLEOTIDE SEQUENCE [LARGE SCALE GENOMIC DNA]</scope>
    <source>
        <strain evidence="1 2">KIST612</strain>
    </source>
</reference>
<dbReference type="EMBL" id="CP002273">
    <property type="protein sequence ID" value="ADO36993.1"/>
    <property type="molecule type" value="Genomic_DNA"/>
</dbReference>
<proteinExistence type="predicted"/>
<evidence type="ECO:0000313" key="2">
    <source>
        <dbReference type="Proteomes" id="UP000006873"/>
    </source>
</evidence>
<reference key="1">
    <citation type="submission" date="2010-09" db="EMBL/GenBank/DDBJ databases">
        <authorList>
            <person name="Roh H."/>
            <person name="Ko H.-J."/>
            <person name="Kim D."/>
            <person name="Choi D.G."/>
            <person name="Park S."/>
            <person name="Kim S."/>
            <person name="Kim K.H."/>
            <person name="Chang I.S."/>
            <person name="Choi I.-G."/>
        </authorList>
    </citation>
    <scope>NUCLEOTIDE SEQUENCE</scope>
    <source>
        <strain>KIST612</strain>
    </source>
</reference>
<keyword evidence="2" id="KW-1185">Reference proteome</keyword>
<organism evidence="1 2">
    <name type="scientific">Eubacterium callanderi</name>
    <dbReference type="NCBI Taxonomy" id="53442"/>
    <lineage>
        <taxon>Bacteria</taxon>
        <taxon>Bacillati</taxon>
        <taxon>Bacillota</taxon>
        <taxon>Clostridia</taxon>
        <taxon>Eubacteriales</taxon>
        <taxon>Eubacteriaceae</taxon>
        <taxon>Eubacterium</taxon>
    </lineage>
</organism>